<evidence type="ECO:0000313" key="2">
    <source>
        <dbReference type="Proteomes" id="UP000821865"/>
    </source>
</evidence>
<evidence type="ECO:0000313" key="1">
    <source>
        <dbReference type="EMBL" id="KAH7949289.1"/>
    </source>
</evidence>
<accession>A0ACB8CQL3</accession>
<keyword evidence="2" id="KW-1185">Reference proteome</keyword>
<proteinExistence type="predicted"/>
<dbReference type="EMBL" id="CM023474">
    <property type="protein sequence ID" value="KAH7949289.1"/>
    <property type="molecule type" value="Genomic_DNA"/>
</dbReference>
<gene>
    <name evidence="1" type="ORF">HPB49_007284</name>
</gene>
<dbReference type="Proteomes" id="UP000821865">
    <property type="component" value="Chromosome 5"/>
</dbReference>
<comment type="caution">
    <text evidence="1">The sequence shown here is derived from an EMBL/GenBank/DDBJ whole genome shotgun (WGS) entry which is preliminary data.</text>
</comment>
<protein>
    <submittedName>
        <fullName evidence="1">Uncharacterized protein</fullName>
    </submittedName>
</protein>
<sequence length="198" mass="21973">MIISACSFVLLNVRRGNRPTHELSRVVLALLASTLSLSSSLHSDHARSTNGRIIMACWMLASLSLVTYTRSLLTASLTAKPTWYADDTLDEVLPKLRDGRLLPCVERNSFFDFTLASATGNGSDVMDVMAFATRQWARGKSDFTGSSESCLKRTRNGTHAFFSDDIDLCTFLRFQKTVSQGQKPVHTLIGGFPVRRDY</sequence>
<name>A0ACB8CQL3_DERSI</name>
<reference evidence="1" key="1">
    <citation type="submission" date="2020-05" db="EMBL/GenBank/DDBJ databases">
        <title>Large-scale comparative analyses of tick genomes elucidate their genetic diversity and vector capacities.</title>
        <authorList>
            <person name="Jia N."/>
            <person name="Wang J."/>
            <person name="Shi W."/>
            <person name="Du L."/>
            <person name="Sun Y."/>
            <person name="Zhan W."/>
            <person name="Jiang J."/>
            <person name="Wang Q."/>
            <person name="Zhang B."/>
            <person name="Ji P."/>
            <person name="Sakyi L.B."/>
            <person name="Cui X."/>
            <person name="Yuan T."/>
            <person name="Jiang B."/>
            <person name="Yang W."/>
            <person name="Lam T.T.-Y."/>
            <person name="Chang Q."/>
            <person name="Ding S."/>
            <person name="Wang X."/>
            <person name="Zhu J."/>
            <person name="Ruan X."/>
            <person name="Zhao L."/>
            <person name="Wei J."/>
            <person name="Que T."/>
            <person name="Du C."/>
            <person name="Cheng J."/>
            <person name="Dai P."/>
            <person name="Han X."/>
            <person name="Huang E."/>
            <person name="Gao Y."/>
            <person name="Liu J."/>
            <person name="Shao H."/>
            <person name="Ye R."/>
            <person name="Li L."/>
            <person name="Wei W."/>
            <person name="Wang X."/>
            <person name="Wang C."/>
            <person name="Yang T."/>
            <person name="Huo Q."/>
            <person name="Li W."/>
            <person name="Guo W."/>
            <person name="Chen H."/>
            <person name="Zhou L."/>
            <person name="Ni X."/>
            <person name="Tian J."/>
            <person name="Zhou Y."/>
            <person name="Sheng Y."/>
            <person name="Liu T."/>
            <person name="Pan Y."/>
            <person name="Xia L."/>
            <person name="Li J."/>
            <person name="Zhao F."/>
            <person name="Cao W."/>
        </authorList>
    </citation>
    <scope>NUCLEOTIDE SEQUENCE</scope>
    <source>
        <strain evidence="1">Dsil-2018</strain>
    </source>
</reference>
<organism evidence="1 2">
    <name type="scientific">Dermacentor silvarum</name>
    <name type="common">Tick</name>
    <dbReference type="NCBI Taxonomy" id="543639"/>
    <lineage>
        <taxon>Eukaryota</taxon>
        <taxon>Metazoa</taxon>
        <taxon>Ecdysozoa</taxon>
        <taxon>Arthropoda</taxon>
        <taxon>Chelicerata</taxon>
        <taxon>Arachnida</taxon>
        <taxon>Acari</taxon>
        <taxon>Parasitiformes</taxon>
        <taxon>Ixodida</taxon>
        <taxon>Ixodoidea</taxon>
        <taxon>Ixodidae</taxon>
        <taxon>Rhipicephalinae</taxon>
        <taxon>Dermacentor</taxon>
    </lineage>
</organism>